<dbReference type="InterPro" id="IPR018247">
    <property type="entry name" value="EF_Hand_1_Ca_BS"/>
</dbReference>
<dbReference type="OrthoDB" id="5497133at2759"/>
<evidence type="ECO:0000313" key="1">
    <source>
        <dbReference type="EMBL" id="RPB23531.1"/>
    </source>
</evidence>
<name>A0A3N4LSC3_9PEZI</name>
<reference evidence="1 2" key="1">
    <citation type="journal article" date="2018" name="Nat. Ecol. Evol.">
        <title>Pezizomycetes genomes reveal the molecular basis of ectomycorrhizal truffle lifestyle.</title>
        <authorList>
            <person name="Murat C."/>
            <person name="Payen T."/>
            <person name="Noel B."/>
            <person name="Kuo A."/>
            <person name="Morin E."/>
            <person name="Chen J."/>
            <person name="Kohler A."/>
            <person name="Krizsan K."/>
            <person name="Balestrini R."/>
            <person name="Da Silva C."/>
            <person name="Montanini B."/>
            <person name="Hainaut M."/>
            <person name="Levati E."/>
            <person name="Barry K.W."/>
            <person name="Belfiori B."/>
            <person name="Cichocki N."/>
            <person name="Clum A."/>
            <person name="Dockter R.B."/>
            <person name="Fauchery L."/>
            <person name="Guy J."/>
            <person name="Iotti M."/>
            <person name="Le Tacon F."/>
            <person name="Lindquist E.A."/>
            <person name="Lipzen A."/>
            <person name="Malagnac F."/>
            <person name="Mello A."/>
            <person name="Molinier V."/>
            <person name="Miyauchi S."/>
            <person name="Poulain J."/>
            <person name="Riccioni C."/>
            <person name="Rubini A."/>
            <person name="Sitrit Y."/>
            <person name="Splivallo R."/>
            <person name="Traeger S."/>
            <person name="Wang M."/>
            <person name="Zifcakova L."/>
            <person name="Wipf D."/>
            <person name="Zambonelli A."/>
            <person name="Paolocci F."/>
            <person name="Nowrousian M."/>
            <person name="Ottonello S."/>
            <person name="Baldrian P."/>
            <person name="Spatafora J.W."/>
            <person name="Henrissat B."/>
            <person name="Nagy L.G."/>
            <person name="Aury J.M."/>
            <person name="Wincker P."/>
            <person name="Grigoriev I.V."/>
            <person name="Bonfante P."/>
            <person name="Martin F.M."/>
        </authorList>
    </citation>
    <scope>NUCLEOTIDE SEQUENCE [LARGE SCALE GENOMIC DNA]</scope>
    <source>
        <strain evidence="1 2">ATCC MYA-4762</strain>
    </source>
</reference>
<dbReference type="Proteomes" id="UP000267821">
    <property type="component" value="Unassembled WGS sequence"/>
</dbReference>
<sequence>MRKNQNGNLFFPVWRRWDTNKLVAIIDGKAYRTLGSYSMWGTSGARVDIRKHIDTILRGLILFDSDNSNLLTTLEVIKLAQPDILIDSGKAALVALVLQDQQMDDTITVLPHMIY</sequence>
<keyword evidence="2" id="KW-1185">Reference proteome</keyword>
<accession>A0A3N4LSC3</accession>
<organism evidence="1 2">
    <name type="scientific">Terfezia boudieri ATCC MYA-4762</name>
    <dbReference type="NCBI Taxonomy" id="1051890"/>
    <lineage>
        <taxon>Eukaryota</taxon>
        <taxon>Fungi</taxon>
        <taxon>Dikarya</taxon>
        <taxon>Ascomycota</taxon>
        <taxon>Pezizomycotina</taxon>
        <taxon>Pezizomycetes</taxon>
        <taxon>Pezizales</taxon>
        <taxon>Pezizaceae</taxon>
        <taxon>Terfezia</taxon>
    </lineage>
</organism>
<protein>
    <submittedName>
        <fullName evidence="1">Uncharacterized protein</fullName>
    </submittedName>
</protein>
<evidence type="ECO:0000313" key="2">
    <source>
        <dbReference type="Proteomes" id="UP000267821"/>
    </source>
</evidence>
<dbReference type="AlphaFoldDB" id="A0A3N4LSC3"/>
<dbReference type="InParanoid" id="A0A3N4LSC3"/>
<dbReference type="PROSITE" id="PS00018">
    <property type="entry name" value="EF_HAND_1"/>
    <property type="match status" value="1"/>
</dbReference>
<proteinExistence type="predicted"/>
<gene>
    <name evidence="1" type="ORF">L211DRAFT_849793</name>
</gene>
<dbReference type="EMBL" id="ML121546">
    <property type="protein sequence ID" value="RPB23531.1"/>
    <property type="molecule type" value="Genomic_DNA"/>
</dbReference>